<dbReference type="SUPFAM" id="SSF53098">
    <property type="entry name" value="Ribonuclease H-like"/>
    <property type="match status" value="1"/>
</dbReference>
<protein>
    <recommendedName>
        <fullName evidence="7">Exonuclease domain-containing protein</fullName>
    </recommendedName>
</protein>
<dbReference type="InterPro" id="IPR013520">
    <property type="entry name" value="Ribonucl_H"/>
</dbReference>
<keyword evidence="4" id="KW-0378">Hydrolase</keyword>
<evidence type="ECO:0000256" key="2">
    <source>
        <dbReference type="ARBA" id="ARBA00022722"/>
    </source>
</evidence>
<dbReference type="FunFam" id="3.30.420.10:FF:000040">
    <property type="entry name" value="Exonuclease family protein"/>
    <property type="match status" value="1"/>
</dbReference>
<dbReference type="PANTHER" id="PTHR30231">
    <property type="entry name" value="DNA POLYMERASE III SUBUNIT EPSILON"/>
    <property type="match status" value="1"/>
</dbReference>
<dbReference type="Gene3D" id="3.30.420.10">
    <property type="entry name" value="Ribonuclease H-like superfamily/Ribonuclease H"/>
    <property type="match status" value="1"/>
</dbReference>
<comment type="cofactor">
    <cofactor evidence="1">
        <name>Mg(2+)</name>
        <dbReference type="ChEBI" id="CHEBI:18420"/>
    </cofactor>
</comment>
<gene>
    <name evidence="8" type="ORF">FSB_LOCUS21836</name>
</gene>
<evidence type="ECO:0000256" key="1">
    <source>
        <dbReference type="ARBA" id="ARBA00001946"/>
    </source>
</evidence>
<evidence type="ECO:0000256" key="3">
    <source>
        <dbReference type="ARBA" id="ARBA00022723"/>
    </source>
</evidence>
<dbReference type="SMART" id="SM00479">
    <property type="entry name" value="EXOIII"/>
    <property type="match status" value="1"/>
</dbReference>
<evidence type="ECO:0000256" key="4">
    <source>
        <dbReference type="ARBA" id="ARBA00022801"/>
    </source>
</evidence>
<evidence type="ECO:0000259" key="7">
    <source>
        <dbReference type="SMART" id="SM00479"/>
    </source>
</evidence>
<sequence>MGSSSEDRFEIAFFDVETTKPTRPGQGRAIFEFGAILVCPRTAVELYSYSTLVKPTDIFLHSFVSCVNGITRDALASAPTFLDIADSVYNLLHRRVWAGHNIERFDSARIREAFAEIDKPAPEPKATFDSLPLLEERFGNRAGDMKLATLANYFELEQQRHRSLDDVRLNLEVVKNCATVLFWVILLF</sequence>
<keyword evidence="3" id="KW-0479">Metal-binding</keyword>
<dbReference type="Pfam" id="PF00929">
    <property type="entry name" value="RNase_T"/>
    <property type="match status" value="1"/>
</dbReference>
<reference evidence="8" key="1">
    <citation type="submission" date="2018-02" db="EMBL/GenBank/DDBJ databases">
        <authorList>
            <person name="Cohen D.B."/>
            <person name="Kent A.D."/>
        </authorList>
    </citation>
    <scope>NUCLEOTIDE SEQUENCE</scope>
</reference>
<keyword evidence="2" id="KW-0540">Nuclease</keyword>
<dbReference type="GO" id="GO:0003676">
    <property type="term" value="F:nucleic acid binding"/>
    <property type="evidence" value="ECO:0007669"/>
    <property type="project" value="InterPro"/>
</dbReference>
<accession>A0A2N9G4B8</accession>
<proteinExistence type="predicted"/>
<evidence type="ECO:0000256" key="6">
    <source>
        <dbReference type="ARBA" id="ARBA00022842"/>
    </source>
</evidence>
<dbReference type="GO" id="GO:0008408">
    <property type="term" value="F:3'-5' exonuclease activity"/>
    <property type="evidence" value="ECO:0007669"/>
    <property type="project" value="TreeGrafter"/>
</dbReference>
<keyword evidence="5" id="KW-0269">Exonuclease</keyword>
<dbReference type="GO" id="GO:0046872">
    <property type="term" value="F:metal ion binding"/>
    <property type="evidence" value="ECO:0007669"/>
    <property type="project" value="UniProtKB-KW"/>
</dbReference>
<dbReference type="PANTHER" id="PTHR30231:SF4">
    <property type="entry name" value="PROTEIN NEN2"/>
    <property type="match status" value="1"/>
</dbReference>
<dbReference type="CDD" id="cd06127">
    <property type="entry name" value="DEDDh"/>
    <property type="match status" value="1"/>
</dbReference>
<name>A0A2N9G4B8_FAGSY</name>
<organism evidence="8">
    <name type="scientific">Fagus sylvatica</name>
    <name type="common">Beechnut</name>
    <dbReference type="NCBI Taxonomy" id="28930"/>
    <lineage>
        <taxon>Eukaryota</taxon>
        <taxon>Viridiplantae</taxon>
        <taxon>Streptophyta</taxon>
        <taxon>Embryophyta</taxon>
        <taxon>Tracheophyta</taxon>
        <taxon>Spermatophyta</taxon>
        <taxon>Magnoliopsida</taxon>
        <taxon>eudicotyledons</taxon>
        <taxon>Gunneridae</taxon>
        <taxon>Pentapetalae</taxon>
        <taxon>rosids</taxon>
        <taxon>fabids</taxon>
        <taxon>Fagales</taxon>
        <taxon>Fagaceae</taxon>
        <taxon>Fagus</taxon>
    </lineage>
</organism>
<dbReference type="InterPro" id="IPR036397">
    <property type="entry name" value="RNaseH_sf"/>
</dbReference>
<evidence type="ECO:0000313" key="8">
    <source>
        <dbReference type="EMBL" id="SPC93954.1"/>
    </source>
</evidence>
<feature type="domain" description="Exonuclease" evidence="7">
    <location>
        <begin position="10"/>
        <end position="183"/>
    </location>
</feature>
<dbReference type="AlphaFoldDB" id="A0A2N9G4B8"/>
<dbReference type="EMBL" id="OIVN01001440">
    <property type="protein sequence ID" value="SPC93954.1"/>
    <property type="molecule type" value="Genomic_DNA"/>
</dbReference>
<keyword evidence="6" id="KW-0460">Magnesium</keyword>
<evidence type="ECO:0000256" key="5">
    <source>
        <dbReference type="ARBA" id="ARBA00022839"/>
    </source>
</evidence>
<dbReference type="InterPro" id="IPR012337">
    <property type="entry name" value="RNaseH-like_sf"/>
</dbReference>